<evidence type="ECO:0000256" key="4">
    <source>
        <dbReference type="RuleBase" id="RU364035"/>
    </source>
</evidence>
<sequence>MKMLLLSSKPGTELASLAQKPIHEKKAYVYAEVVKKLNSSRERGLPFMPAISFKGAYESLGIDLTHGKSVNMQKLWQLIQAMTGEDSAVQQGVSKRMSLVIGARRHLECGHEKHIMDTIQSHPTQAALGGSVGNLQRIRAFLRIRLRDNGILNFDSGDACRQPPFDTTWQQIYFCLRSGYYEEARKIVQSSRSSQQQFAPLKLLRLGDRLGQTTYDKKKLLLYTIISGSRRQIDRILRDFSTLFNTIEDFLWFKLSCIRDVASGSSSVVFNDGLVPYSLYDLQAYLNKFEPSYYTKNGKDPLVYPYVLLLSIQLLPAIMHMSTEAGDEGFNIDAVHMAISLVDHSVLSEGSGTGHKLSVMDANAEASSMIRQYGSMYLHHGDLQMTLEYYAQAAIAVGGGQLAWSGRSNVDQQRQRNLMLKQLLTEILLREGGINFMLGGRGSAAHQCQEAGLYDKCIEIQKRVGAYSAALETINKCLSEAICSLIRGRSDGESRTAGLILSANDILESYKYYSEVGIQERDRVMKQETILRELESILSIHKLARLGNHLDALREVVKLPFLHLDPRLSDTNPDEFQRASSYFQTCVPDLLKVVLTCLDNVPDTDGSIRAMRSKIARFLASNTHQNWPRDLYEKVARSF</sequence>
<keyword evidence="4" id="KW-0509">mRNA transport</keyword>
<dbReference type="eggNOG" id="KOG2168">
    <property type="taxonomic scope" value="Eukaryota"/>
</dbReference>
<proteinExistence type="inferred from homology"/>
<dbReference type="EMBL" id="KI517455">
    <property type="protein sequence ID" value="ESQ44339.1"/>
    <property type="molecule type" value="Genomic_DNA"/>
</dbReference>
<evidence type="ECO:0000256" key="2">
    <source>
        <dbReference type="ARBA" id="ARBA00010186"/>
    </source>
</evidence>
<keyword evidence="4" id="KW-0813">Transport</keyword>
<dbReference type="Gramene" id="ESQ44339">
    <property type="protein sequence ID" value="ESQ44339"/>
    <property type="gene ID" value="EUTSA_v10005836mg"/>
</dbReference>
<dbReference type="Proteomes" id="UP000030689">
    <property type="component" value="Unassembled WGS sequence"/>
</dbReference>
<dbReference type="STRING" id="72664.V4LKR7"/>
<evidence type="ECO:0000313" key="6">
    <source>
        <dbReference type="Proteomes" id="UP000030689"/>
    </source>
</evidence>
<keyword evidence="4" id="KW-0906">Nuclear pore complex</keyword>
<dbReference type="GO" id="GO:0006606">
    <property type="term" value="P:protein import into nucleus"/>
    <property type="evidence" value="ECO:0007669"/>
    <property type="project" value="TreeGrafter"/>
</dbReference>
<organism evidence="5 6">
    <name type="scientific">Eutrema salsugineum</name>
    <name type="common">Saltwater cress</name>
    <name type="synonym">Sisymbrium salsugineum</name>
    <dbReference type="NCBI Taxonomy" id="72664"/>
    <lineage>
        <taxon>Eukaryota</taxon>
        <taxon>Viridiplantae</taxon>
        <taxon>Streptophyta</taxon>
        <taxon>Embryophyta</taxon>
        <taxon>Tracheophyta</taxon>
        <taxon>Spermatophyta</taxon>
        <taxon>Magnoliopsida</taxon>
        <taxon>eudicotyledons</taxon>
        <taxon>Gunneridae</taxon>
        <taxon>Pentapetalae</taxon>
        <taxon>rosids</taxon>
        <taxon>malvids</taxon>
        <taxon>Brassicales</taxon>
        <taxon>Brassicaceae</taxon>
        <taxon>Eutremeae</taxon>
        <taxon>Eutrema</taxon>
    </lineage>
</organism>
<dbReference type="PANTHER" id="PTHR11225:SF4">
    <property type="entry name" value="NUCLEAR PORE COMPLEX PROTEIN NUP93"/>
    <property type="match status" value="1"/>
</dbReference>
<evidence type="ECO:0000313" key="5">
    <source>
        <dbReference type="EMBL" id="ESQ44339.1"/>
    </source>
</evidence>
<accession>V4LKR7</accession>
<dbReference type="InterPro" id="IPR007231">
    <property type="entry name" value="Nucleoporin_int_Nup93/Nic96"/>
</dbReference>
<comment type="similarity">
    <text evidence="2 4">Belongs to the nucleoporin interacting component (NIC) family.</text>
</comment>
<keyword evidence="4" id="KW-0811">Translocation</keyword>
<keyword evidence="4" id="KW-0653">Protein transport</keyword>
<reference evidence="5 6" key="1">
    <citation type="journal article" date="2013" name="Front. Plant Sci.">
        <title>The Reference Genome of the Halophytic Plant Eutrema salsugineum.</title>
        <authorList>
            <person name="Yang R."/>
            <person name="Jarvis D.E."/>
            <person name="Chen H."/>
            <person name="Beilstein M.A."/>
            <person name="Grimwood J."/>
            <person name="Jenkins J."/>
            <person name="Shu S."/>
            <person name="Prochnik S."/>
            <person name="Xin M."/>
            <person name="Ma C."/>
            <person name="Schmutz J."/>
            <person name="Wing R.A."/>
            <person name="Mitchell-Olds T."/>
            <person name="Schumaker K.S."/>
            <person name="Wang X."/>
        </authorList>
    </citation>
    <scope>NUCLEOTIDE SEQUENCE [LARGE SCALE GENOMIC DNA]</scope>
</reference>
<dbReference type="GO" id="GO:0005643">
    <property type="term" value="C:nuclear pore"/>
    <property type="evidence" value="ECO:0007669"/>
    <property type="project" value="UniProtKB-SubCell"/>
</dbReference>
<protein>
    <recommendedName>
        <fullName evidence="4">Nuclear pore protein</fullName>
    </recommendedName>
</protein>
<dbReference type="PANTHER" id="PTHR11225">
    <property type="entry name" value="NUCLEAR PORE COMPLEX PROTEIN NUP93 NUCLEOPORIN NUP93 DEAD EYE PROTEIN"/>
    <property type="match status" value="1"/>
</dbReference>
<comment type="subcellular location">
    <subcellularLocation>
        <location evidence="1">Nucleus envelope</location>
    </subcellularLocation>
    <subcellularLocation>
        <location evidence="4">Nucleus</location>
        <location evidence="4">Nuclear pore complex</location>
    </subcellularLocation>
</comment>
<keyword evidence="6" id="KW-1185">Reference proteome</keyword>
<dbReference type="KEGG" id="eus:EUTSA_v10005836mg"/>
<dbReference type="GO" id="GO:0017056">
    <property type="term" value="F:structural constituent of nuclear pore"/>
    <property type="evidence" value="ECO:0007669"/>
    <property type="project" value="InterPro"/>
</dbReference>
<dbReference type="Pfam" id="PF04097">
    <property type="entry name" value="Nic96"/>
    <property type="match status" value="2"/>
</dbReference>
<keyword evidence="4" id="KW-0472">Membrane</keyword>
<dbReference type="GO" id="GO:0016973">
    <property type="term" value="P:poly(A)+ mRNA export from nucleus"/>
    <property type="evidence" value="ECO:0007669"/>
    <property type="project" value="TreeGrafter"/>
</dbReference>
<keyword evidence="3 4" id="KW-0539">Nucleus</keyword>
<name>V4LKR7_EUTSA</name>
<gene>
    <name evidence="5" type="ORF">EUTSA_v10005836mg</name>
</gene>
<evidence type="ECO:0000256" key="1">
    <source>
        <dbReference type="ARBA" id="ARBA00004259"/>
    </source>
</evidence>
<dbReference type="OMA" id="VNVQKLW"/>
<evidence type="ECO:0000256" key="3">
    <source>
        <dbReference type="ARBA" id="ARBA00023242"/>
    </source>
</evidence>
<dbReference type="AlphaFoldDB" id="V4LKR7"/>